<evidence type="ECO:0000259" key="1">
    <source>
        <dbReference type="Pfam" id="PF00535"/>
    </source>
</evidence>
<dbReference type="Pfam" id="PF00535">
    <property type="entry name" value="Glycos_transf_2"/>
    <property type="match status" value="1"/>
</dbReference>
<dbReference type="InterPro" id="IPR001173">
    <property type="entry name" value="Glyco_trans_2-like"/>
</dbReference>
<name>A0ABX6IMI5_9ACTN</name>
<dbReference type="EMBL" id="CP045809">
    <property type="protein sequence ID" value="QHN36515.1"/>
    <property type="molecule type" value="Genomic_DNA"/>
</dbReference>
<keyword evidence="3" id="KW-1185">Reference proteome</keyword>
<accession>A0ABX6IMI5</accession>
<dbReference type="InterPro" id="IPR050834">
    <property type="entry name" value="Glycosyltransf_2"/>
</dbReference>
<evidence type="ECO:0000313" key="2">
    <source>
        <dbReference type="EMBL" id="QHN36515.1"/>
    </source>
</evidence>
<dbReference type="PANTHER" id="PTHR43685:SF2">
    <property type="entry name" value="GLYCOSYLTRANSFERASE 2-LIKE DOMAIN-CONTAINING PROTEIN"/>
    <property type="match status" value="1"/>
</dbReference>
<gene>
    <name evidence="2" type="ORF">GII31_18080</name>
</gene>
<protein>
    <submittedName>
        <fullName evidence="2">Glycosyltransferase</fullName>
    </submittedName>
</protein>
<feature type="domain" description="Glycosyltransferase 2-like" evidence="1">
    <location>
        <begin position="30"/>
        <end position="137"/>
    </location>
</feature>
<dbReference type="Gene3D" id="3.90.550.10">
    <property type="entry name" value="Spore Coat Polysaccharide Biosynthesis Protein SpsA, Chain A"/>
    <property type="match status" value="1"/>
</dbReference>
<sequence>MCASGDCADGEHRPRVGRLEVNSQEEQALSVLIPVFNPGPYLDPALGSVLDQLGDGDELVIQDAGSTDGTTAALLAAAERDPRIRVVVEPDDGQSDGLNRCLARARNRWCVWLNADDLVLDGGIAALKREIAAHPAVDLVIGGHRLLRADGSTVDEFPGHLLTVEYCVVRGIAGFSGSIAMRTEFLRSVGGFRNDLNTVMDLELQLRMAAAAPRQVLVDAPVGALRLHDASKSSNLGRQFVSESHAVRQAYAKSAGLRVRAFGSTILHVVLLVTWPVRLHPAYRRVRAAIRAMK</sequence>
<dbReference type="PANTHER" id="PTHR43685">
    <property type="entry name" value="GLYCOSYLTRANSFERASE"/>
    <property type="match status" value="1"/>
</dbReference>
<evidence type="ECO:0000313" key="3">
    <source>
        <dbReference type="Proteomes" id="UP001059836"/>
    </source>
</evidence>
<organism evidence="2 3">
    <name type="scientific">Gordonia pseudamarae</name>
    <dbReference type="NCBI Taxonomy" id="2831662"/>
    <lineage>
        <taxon>Bacteria</taxon>
        <taxon>Bacillati</taxon>
        <taxon>Actinomycetota</taxon>
        <taxon>Actinomycetes</taxon>
        <taxon>Mycobacteriales</taxon>
        <taxon>Gordoniaceae</taxon>
        <taxon>Gordonia</taxon>
    </lineage>
</organism>
<dbReference type="InterPro" id="IPR029044">
    <property type="entry name" value="Nucleotide-diphossugar_trans"/>
</dbReference>
<reference evidence="2" key="1">
    <citation type="journal article" date="2021" name="Nat. Microbiol.">
        <title>Cocultivation of an ultrasmall environmental parasitic bacterium with lytic ability against bacteria associated with wastewater foams.</title>
        <authorList>
            <person name="Batinovic S."/>
            <person name="Rose J.J.A."/>
            <person name="Ratcliffe J."/>
            <person name="Seviour R.J."/>
            <person name="Petrovski S."/>
        </authorList>
    </citation>
    <scope>NUCLEOTIDE SEQUENCE</scope>
    <source>
        <strain evidence="2">CON9</strain>
    </source>
</reference>
<dbReference type="Proteomes" id="UP001059836">
    <property type="component" value="Chromosome"/>
</dbReference>
<dbReference type="SUPFAM" id="SSF53448">
    <property type="entry name" value="Nucleotide-diphospho-sugar transferases"/>
    <property type="match status" value="1"/>
</dbReference>
<proteinExistence type="predicted"/>